<dbReference type="GO" id="GO:0034198">
    <property type="term" value="P:cellular response to amino acid starvation"/>
    <property type="evidence" value="ECO:0007669"/>
    <property type="project" value="TreeGrafter"/>
</dbReference>
<keyword evidence="1" id="KW-0853">WD repeat</keyword>
<organism evidence="2 3">
    <name type="scientific">Parastrongyloides trichosuri</name>
    <name type="common">Possum-specific nematode worm</name>
    <dbReference type="NCBI Taxonomy" id="131310"/>
    <lineage>
        <taxon>Eukaryota</taxon>
        <taxon>Metazoa</taxon>
        <taxon>Ecdysozoa</taxon>
        <taxon>Nematoda</taxon>
        <taxon>Chromadorea</taxon>
        <taxon>Rhabditida</taxon>
        <taxon>Tylenchina</taxon>
        <taxon>Panagrolaimomorpha</taxon>
        <taxon>Strongyloidoidea</taxon>
        <taxon>Strongyloididae</taxon>
        <taxon>Parastrongyloides</taxon>
    </lineage>
</organism>
<dbReference type="AlphaFoldDB" id="A0A0N5A0F9"/>
<dbReference type="GO" id="GO:1904263">
    <property type="term" value="P:positive regulation of TORC1 signaling"/>
    <property type="evidence" value="ECO:0007669"/>
    <property type="project" value="TreeGrafter"/>
</dbReference>
<dbReference type="SMART" id="SM00320">
    <property type="entry name" value="WD40"/>
    <property type="match status" value="2"/>
</dbReference>
<dbReference type="GO" id="GO:0035859">
    <property type="term" value="C:Seh1-associated complex"/>
    <property type="evidence" value="ECO:0007669"/>
    <property type="project" value="TreeGrafter"/>
</dbReference>
<evidence type="ECO:0000313" key="2">
    <source>
        <dbReference type="Proteomes" id="UP000038045"/>
    </source>
</evidence>
<dbReference type="GO" id="GO:0005774">
    <property type="term" value="C:vacuolar membrane"/>
    <property type="evidence" value="ECO:0007669"/>
    <property type="project" value="TreeGrafter"/>
</dbReference>
<dbReference type="Proteomes" id="UP000038045">
    <property type="component" value="Unplaced"/>
</dbReference>
<dbReference type="InterPro" id="IPR036322">
    <property type="entry name" value="WD40_repeat_dom_sf"/>
</dbReference>
<dbReference type="STRING" id="131310.A0A0N5A0F9"/>
<dbReference type="PANTHER" id="PTHR46170:SF1">
    <property type="entry name" value="GATOR COMPLEX PROTEIN WDR59"/>
    <property type="match status" value="1"/>
</dbReference>
<evidence type="ECO:0000256" key="1">
    <source>
        <dbReference type="PROSITE-ProRule" id="PRU00221"/>
    </source>
</evidence>
<dbReference type="Gene3D" id="2.130.10.10">
    <property type="entry name" value="YVTN repeat-like/Quinoprotein amine dehydrogenase"/>
    <property type="match status" value="1"/>
</dbReference>
<proteinExistence type="predicted"/>
<dbReference type="PROSITE" id="PS50082">
    <property type="entry name" value="WD_REPEATS_2"/>
    <property type="match status" value="1"/>
</dbReference>
<dbReference type="PANTHER" id="PTHR46170">
    <property type="entry name" value="GATOR COMPLEX PROTEIN WDR59"/>
    <property type="match status" value="1"/>
</dbReference>
<dbReference type="InterPro" id="IPR001680">
    <property type="entry name" value="WD40_rpt"/>
</dbReference>
<evidence type="ECO:0000313" key="3">
    <source>
        <dbReference type="WBParaSite" id="PTRK_0001490700.1"/>
    </source>
</evidence>
<accession>A0A0N5A0F9</accession>
<protein>
    <submittedName>
        <fullName evidence="3">WD_REPEATS_REGION domain-containing protein</fullName>
    </submittedName>
</protein>
<feature type="repeat" description="WD" evidence="1">
    <location>
        <begin position="185"/>
        <end position="218"/>
    </location>
</feature>
<dbReference type="InterPro" id="IPR049567">
    <property type="entry name" value="WDR59-like"/>
</dbReference>
<keyword evidence="2" id="KW-1185">Reference proteome</keyword>
<dbReference type="SUPFAM" id="SSF50978">
    <property type="entry name" value="WD40 repeat-like"/>
    <property type="match status" value="1"/>
</dbReference>
<dbReference type="WBParaSite" id="PTRK_0001490700.1">
    <property type="protein sequence ID" value="PTRK_0001490700.1"/>
    <property type="gene ID" value="PTRK_0001490700"/>
</dbReference>
<dbReference type="GO" id="GO:0035591">
    <property type="term" value="F:signaling adaptor activity"/>
    <property type="evidence" value="ECO:0007669"/>
    <property type="project" value="TreeGrafter"/>
</dbReference>
<name>A0A0N5A0F9_PARTI</name>
<sequence length="1083" mass="126634">MNGCLIIDNKINASCIDCDQHGGFVITAGFGNISLHTLTSNEAILTCHSQSIKEKNINILRLNKCDLDEMKIAFSDISDVNISVVTESNIISIYSKMDIGGKISDIDWCNKNNNIFMTTSNDHRAYIWDLRSRNPVSWLSSLSAMKHAKFKRTNYGDDQNIIAVSESTNIKMFDMRYPKKAFKRVFAHENMINDLQWDFYDNNTIITVAEDSNLRYWDSNNLDCPINELKTPMLPANKFINSPCGKFFATTTDIYANLKYSCPSYTIWRRPFNDSIFYHDFFDEKVFDGVWQYGDKYMTELYFFFITNTKKLCRRSLNSCYLGTEIESILHAPTIQKNIDIELDERITRYDSETLCNEDATKLIKESLVSYESCTETAVSSEINSISLPKEIAIINEYCRYINVPYYEDNLLKELEALKSINTIELQAAEINFSRAAVMLVYERAKLNFKLVMEIRFHRNFINNGNILISIYEKDCPIDKSKAEEFLDRVQSECQLQKVLPKNKLFIERRYNGNSNKCKNCIEENGDTSKNSTFFCMVIKQIPKIIREMDVFPKYFTDSSDSDFSDSENEENVHNKELYDINITNAKLFKNLSKSTYIVLDKIDQKIVAATFPFNYTPNSFDTKVCLPKKFGAHFCKSGHLITFGISSSFQTIIITENAIKSEKIYESTLIRDTKFQKQINNKLHVFRISPRERNPKYRSMFRSLHHFREHLRKQFEKYILSFTSENHELTAYHLKLRKNIENVDNKDQIYLYGKENEINKKTSIKQYYPFINNNRVLYTLYESASIQDASKILLERNDSEVIIKDNIKERHVNVCLNDCVRVLDSNLSEILSHIESKMLIKNKLVIEVWNLMKNELFNYLSIHSKGFRNGIETGQTFKTSSLRFILEHFIKTSDYHSITMLSIILSRINILKPKNRSEENGYKLCNLPLSTPNQSSYLSLYGKYRASVYYDLADKYNIENLLSFYEQQQEVEVPLYEKETLKYYVNNYDTPFLFNYFVTQYCEDEATLCNDYAIMETIEIEDRIDKTEKVKSTLDDSILHHMNKMEYVYCNAIDRLGQINKYTELHKFQSTNSYLIESKKGN</sequence>
<reference evidence="3" key="1">
    <citation type="submission" date="2017-02" db="UniProtKB">
        <authorList>
            <consortium name="WormBaseParasite"/>
        </authorList>
    </citation>
    <scope>IDENTIFICATION</scope>
</reference>
<dbReference type="InterPro" id="IPR015943">
    <property type="entry name" value="WD40/YVTN_repeat-like_dom_sf"/>
</dbReference>